<evidence type="ECO:0000313" key="2">
    <source>
        <dbReference type="EMBL" id="MFC4661796.1"/>
    </source>
</evidence>
<evidence type="ECO:0000313" key="3">
    <source>
        <dbReference type="Proteomes" id="UP001595988"/>
    </source>
</evidence>
<accession>A0ABV9JVS7</accession>
<dbReference type="InterPro" id="IPR048147">
    <property type="entry name" value="CBO0543-like"/>
</dbReference>
<keyword evidence="1" id="KW-1133">Transmembrane helix</keyword>
<sequence length="181" mass="21571">MQPTWQDIFDLAKQSRDMKLEYWLNENLFTPSWWILFVTTIGAFIIWLVLLDKKRIMEMLIYGFLVTYIAVIADAIGVALLLWHYPNTLLPAPLIVEVHRVQMPIIYMLIYQYFPAWKPFLIAVTINAFIFAFILEPALVWLNVYEPYHWKHIYSFLPYIMIAAGFKLTVNKLKQMDQNYK</sequence>
<reference evidence="3" key="1">
    <citation type="journal article" date="2019" name="Int. J. Syst. Evol. Microbiol.">
        <title>The Global Catalogue of Microorganisms (GCM) 10K type strain sequencing project: providing services to taxonomists for standard genome sequencing and annotation.</title>
        <authorList>
            <consortium name="The Broad Institute Genomics Platform"/>
            <consortium name="The Broad Institute Genome Sequencing Center for Infectious Disease"/>
            <person name="Wu L."/>
            <person name="Ma J."/>
        </authorList>
    </citation>
    <scope>NUCLEOTIDE SEQUENCE [LARGE SCALE GENOMIC DNA]</scope>
    <source>
        <strain evidence="3">CCUG 37257</strain>
    </source>
</reference>
<keyword evidence="1" id="KW-0472">Membrane</keyword>
<feature type="transmembrane region" description="Helical" evidence="1">
    <location>
        <begin position="60"/>
        <end position="83"/>
    </location>
</feature>
<feature type="transmembrane region" description="Helical" evidence="1">
    <location>
        <begin position="32"/>
        <end position="51"/>
    </location>
</feature>
<dbReference type="EMBL" id="JBHSFT010000008">
    <property type="protein sequence ID" value="MFC4661796.1"/>
    <property type="molecule type" value="Genomic_DNA"/>
</dbReference>
<gene>
    <name evidence="2" type="ORF">ACFO3P_06140</name>
</gene>
<name>A0ABV9JVS7_9BACI</name>
<dbReference type="RefSeq" id="WP_379542294.1">
    <property type="nucleotide sequence ID" value="NZ_JBHSFT010000008.1"/>
</dbReference>
<keyword evidence="1" id="KW-0812">Transmembrane</keyword>
<keyword evidence="3" id="KW-1185">Reference proteome</keyword>
<proteinExistence type="predicted"/>
<dbReference type="NCBIfam" id="NF041644">
    <property type="entry name" value="CBO0543_fam"/>
    <property type="match status" value="1"/>
</dbReference>
<dbReference type="Proteomes" id="UP001595988">
    <property type="component" value="Unassembled WGS sequence"/>
</dbReference>
<comment type="caution">
    <text evidence="2">The sequence shown here is derived from an EMBL/GenBank/DDBJ whole genome shotgun (WGS) entry which is preliminary data.</text>
</comment>
<protein>
    <submittedName>
        <fullName evidence="2">CBO0543 family protein</fullName>
    </submittedName>
</protein>
<organism evidence="2 3">
    <name type="scientific">Oceanobacillus aidingensis</name>
    <dbReference type="NCBI Taxonomy" id="645964"/>
    <lineage>
        <taxon>Bacteria</taxon>
        <taxon>Bacillati</taxon>
        <taxon>Bacillota</taxon>
        <taxon>Bacilli</taxon>
        <taxon>Bacillales</taxon>
        <taxon>Bacillaceae</taxon>
        <taxon>Oceanobacillus</taxon>
    </lineage>
</organism>
<evidence type="ECO:0000256" key="1">
    <source>
        <dbReference type="SAM" id="Phobius"/>
    </source>
</evidence>
<feature type="transmembrane region" description="Helical" evidence="1">
    <location>
        <begin position="89"/>
        <end position="111"/>
    </location>
</feature>
<feature type="transmembrane region" description="Helical" evidence="1">
    <location>
        <begin position="120"/>
        <end position="141"/>
    </location>
</feature>
<feature type="transmembrane region" description="Helical" evidence="1">
    <location>
        <begin position="153"/>
        <end position="170"/>
    </location>
</feature>